<sequence length="57" mass="7023">MNKQWSDVYWKAFFKEAYSKEDAEAIENGFRCIECFEAQFERLTAWWREFLTEQEGE</sequence>
<gene>
    <name evidence="1" type="ORF">ZPAH7_orf00020</name>
</gene>
<name>A0A3S9QI14_9CAUD</name>
<evidence type="ECO:0000313" key="2">
    <source>
        <dbReference type="Proteomes" id="UP000278112"/>
    </source>
</evidence>
<keyword evidence="2" id="KW-1185">Reference proteome</keyword>
<accession>A0A3S9QI14</accession>
<proteinExistence type="predicted"/>
<dbReference type="EMBL" id="MH992513">
    <property type="protein sequence ID" value="AZQ96401.1"/>
    <property type="molecule type" value="Genomic_DNA"/>
</dbReference>
<reference evidence="1 2" key="1">
    <citation type="submission" date="2018-09" db="EMBL/GenBank/DDBJ databases">
        <authorList>
            <person name="Islam M.S."/>
            <person name="Li J."/>
            <person name="Zhou Y."/>
        </authorList>
    </citation>
    <scope>NUCLEOTIDE SEQUENCE [LARGE SCALE GENOMIC DNA]</scope>
</reference>
<evidence type="ECO:0000313" key="1">
    <source>
        <dbReference type="EMBL" id="AZQ96401.1"/>
    </source>
</evidence>
<dbReference type="Proteomes" id="UP000278112">
    <property type="component" value="Segment"/>
</dbReference>
<organism evidence="1 2">
    <name type="scientific">Aeromonas phage ZPAH7</name>
    <dbReference type="NCBI Taxonomy" id="2420320"/>
    <lineage>
        <taxon>Viruses</taxon>
        <taxon>Duplodnaviria</taxon>
        <taxon>Heunggongvirae</taxon>
        <taxon>Uroviricota</taxon>
        <taxon>Caudoviricetes</taxon>
        <taxon>Autographivirales</taxon>
        <taxon>Autonotataviridae</taxon>
        <taxon>Aerosvirus</taxon>
        <taxon>Aerosvirus ZPAH7</taxon>
    </lineage>
</organism>
<protein>
    <submittedName>
        <fullName evidence="1">Uncharacterized protein</fullName>
    </submittedName>
</protein>